<keyword evidence="2" id="KW-1185">Reference proteome</keyword>
<dbReference type="EMBL" id="BLKM01002586">
    <property type="protein sequence ID" value="GFG40756.1"/>
    <property type="molecule type" value="Genomic_DNA"/>
</dbReference>
<protein>
    <submittedName>
        <fullName evidence="1">Uncharacterized protein</fullName>
    </submittedName>
</protein>
<evidence type="ECO:0000313" key="2">
    <source>
        <dbReference type="Proteomes" id="UP000502823"/>
    </source>
</evidence>
<organism evidence="1 2">
    <name type="scientific">Coptotermes formosanus</name>
    <name type="common">Formosan subterranean termite</name>
    <dbReference type="NCBI Taxonomy" id="36987"/>
    <lineage>
        <taxon>Eukaryota</taxon>
        <taxon>Metazoa</taxon>
        <taxon>Ecdysozoa</taxon>
        <taxon>Arthropoda</taxon>
        <taxon>Hexapoda</taxon>
        <taxon>Insecta</taxon>
        <taxon>Pterygota</taxon>
        <taxon>Neoptera</taxon>
        <taxon>Polyneoptera</taxon>
        <taxon>Dictyoptera</taxon>
        <taxon>Blattodea</taxon>
        <taxon>Blattoidea</taxon>
        <taxon>Termitoidae</taxon>
        <taxon>Rhinotermitidae</taxon>
        <taxon>Coptotermes</taxon>
    </lineage>
</organism>
<dbReference type="AlphaFoldDB" id="A0A6L2Q7R0"/>
<proteinExistence type="predicted"/>
<sequence>MVIIAQQRPHKETTNVIATVLLHHYNNGGKGFLSQIFIGDENWVQHFEPESKQQWMKWDHMMFPREKKFKSILSTGEIMVSLL</sequence>
<dbReference type="GO" id="GO:0003676">
    <property type="term" value="F:nucleic acid binding"/>
    <property type="evidence" value="ECO:0007669"/>
    <property type="project" value="InterPro"/>
</dbReference>
<gene>
    <name evidence="1" type="ORF">Cfor_06034</name>
</gene>
<evidence type="ECO:0000313" key="1">
    <source>
        <dbReference type="EMBL" id="GFG40756.1"/>
    </source>
</evidence>
<dbReference type="InParanoid" id="A0A6L2Q7R0"/>
<accession>A0A6L2Q7R0</accession>
<dbReference type="Gene3D" id="3.30.420.10">
    <property type="entry name" value="Ribonuclease H-like superfamily/Ribonuclease H"/>
    <property type="match status" value="1"/>
</dbReference>
<name>A0A6L2Q7R0_COPFO</name>
<dbReference type="InterPro" id="IPR036397">
    <property type="entry name" value="RNaseH_sf"/>
</dbReference>
<dbReference type="OrthoDB" id="10017160at2759"/>
<dbReference type="Proteomes" id="UP000502823">
    <property type="component" value="Unassembled WGS sequence"/>
</dbReference>
<comment type="caution">
    <text evidence="1">The sequence shown here is derived from an EMBL/GenBank/DDBJ whole genome shotgun (WGS) entry which is preliminary data.</text>
</comment>
<reference evidence="2" key="1">
    <citation type="submission" date="2020-01" db="EMBL/GenBank/DDBJ databases">
        <title>Draft genome sequence of the Termite Coptotermes fromosanus.</title>
        <authorList>
            <person name="Itakura S."/>
            <person name="Yosikawa Y."/>
            <person name="Umezawa K."/>
        </authorList>
    </citation>
    <scope>NUCLEOTIDE SEQUENCE [LARGE SCALE GENOMIC DNA]</scope>
</reference>